<feature type="chain" id="PRO_5043056157" description="C6 domain-containing protein" evidence="1">
    <location>
        <begin position="28"/>
        <end position="147"/>
    </location>
</feature>
<dbReference type="AlphaFoldDB" id="A0AAN5DDJ2"/>
<gene>
    <name evidence="2" type="ORF">PMAYCL1PPCAC_31758</name>
</gene>
<keyword evidence="3" id="KW-1185">Reference proteome</keyword>
<name>A0AAN5DDJ2_9BILA</name>
<evidence type="ECO:0000313" key="3">
    <source>
        <dbReference type="Proteomes" id="UP001328107"/>
    </source>
</evidence>
<reference evidence="3" key="1">
    <citation type="submission" date="2022-10" db="EMBL/GenBank/DDBJ databases">
        <title>Genome assembly of Pristionchus species.</title>
        <authorList>
            <person name="Yoshida K."/>
            <person name="Sommer R.J."/>
        </authorList>
    </citation>
    <scope>NUCLEOTIDE SEQUENCE [LARGE SCALE GENOMIC DNA]</scope>
    <source>
        <strain evidence="3">RS5460</strain>
    </source>
</reference>
<evidence type="ECO:0000256" key="1">
    <source>
        <dbReference type="SAM" id="SignalP"/>
    </source>
</evidence>
<sequence length="147" mass="15434">VIPTEKRNQATLMSCLTFLVLIAISISFSDSCMRVRPTDPGTPAVPCKSCAPIPIVDGIRKLDFSTDVVDDSGPCLKRTFACTAAKDARITVERGPLEGEAELPDDLDGMDGVANLVATCKADGSGWEATVVGVPLNVVTVYCSGTN</sequence>
<dbReference type="PANTHER" id="PTHR21629">
    <property type="entry name" value="C6 DOMAIN-CONTAINING PROTEIN"/>
    <property type="match status" value="1"/>
</dbReference>
<comment type="caution">
    <text evidence="2">The sequence shown here is derived from an EMBL/GenBank/DDBJ whole genome shotgun (WGS) entry which is preliminary data.</text>
</comment>
<feature type="non-terminal residue" evidence="2">
    <location>
        <position position="1"/>
    </location>
</feature>
<evidence type="ECO:0000313" key="2">
    <source>
        <dbReference type="EMBL" id="GMR61563.1"/>
    </source>
</evidence>
<protein>
    <recommendedName>
        <fullName evidence="4">C6 domain-containing protein</fullName>
    </recommendedName>
</protein>
<evidence type="ECO:0008006" key="4">
    <source>
        <dbReference type="Google" id="ProtNLM"/>
    </source>
</evidence>
<proteinExistence type="predicted"/>
<dbReference type="PANTHER" id="PTHR21629:SF5">
    <property type="entry name" value="C6 DOMAIN-CONTAINING PROTEIN"/>
    <property type="match status" value="1"/>
</dbReference>
<accession>A0AAN5DDJ2</accession>
<organism evidence="2 3">
    <name type="scientific">Pristionchus mayeri</name>
    <dbReference type="NCBI Taxonomy" id="1317129"/>
    <lineage>
        <taxon>Eukaryota</taxon>
        <taxon>Metazoa</taxon>
        <taxon>Ecdysozoa</taxon>
        <taxon>Nematoda</taxon>
        <taxon>Chromadorea</taxon>
        <taxon>Rhabditida</taxon>
        <taxon>Rhabditina</taxon>
        <taxon>Diplogasteromorpha</taxon>
        <taxon>Diplogasteroidea</taxon>
        <taxon>Neodiplogasteridae</taxon>
        <taxon>Pristionchus</taxon>
    </lineage>
</organism>
<dbReference type="EMBL" id="BTRK01000006">
    <property type="protein sequence ID" value="GMR61563.1"/>
    <property type="molecule type" value="Genomic_DNA"/>
</dbReference>
<feature type="signal peptide" evidence="1">
    <location>
        <begin position="1"/>
        <end position="27"/>
    </location>
</feature>
<keyword evidence="1" id="KW-0732">Signal</keyword>
<dbReference type="Proteomes" id="UP001328107">
    <property type="component" value="Unassembled WGS sequence"/>
</dbReference>